<evidence type="ECO:0000313" key="2">
    <source>
        <dbReference type="EMBL" id="OAP96888.1"/>
    </source>
</evidence>
<proteinExistence type="predicted"/>
<comment type="caution">
    <text evidence="2">The sequence shown here is derived from an EMBL/GenBank/DDBJ whole genome shotgun (WGS) entry which is preliminary data.</text>
</comment>
<dbReference type="AlphaFoldDB" id="A0A179BYV1"/>
<accession>A0A179BYV1</accession>
<sequence length="101" mass="10828">MNKTVLSSAAAEIPALTDKSASNGKPAGGKPMSLPSLSSHKISDVEDILASVRFLNEAVFMAAASIGDRDQMNAIQAVNDEIENKLLIARDRLDEIREEFA</sequence>
<dbReference type="EMBL" id="LWBS01000022">
    <property type="protein sequence ID" value="OAP96888.1"/>
    <property type="molecule type" value="Genomic_DNA"/>
</dbReference>
<evidence type="ECO:0000256" key="1">
    <source>
        <dbReference type="SAM" id="MobiDB-lite"/>
    </source>
</evidence>
<name>A0A179BYV1_RHILE</name>
<gene>
    <name evidence="2" type="ORF">A4U53_11930</name>
</gene>
<organism evidence="2">
    <name type="scientific">Rhizobium leguminosarum</name>
    <dbReference type="NCBI Taxonomy" id="384"/>
    <lineage>
        <taxon>Bacteria</taxon>
        <taxon>Pseudomonadati</taxon>
        <taxon>Pseudomonadota</taxon>
        <taxon>Alphaproteobacteria</taxon>
        <taxon>Hyphomicrobiales</taxon>
        <taxon>Rhizobiaceae</taxon>
        <taxon>Rhizobium/Agrobacterium group</taxon>
        <taxon>Rhizobium</taxon>
    </lineage>
</organism>
<reference evidence="2" key="1">
    <citation type="submission" date="2016-04" db="EMBL/GenBank/DDBJ databases">
        <title>Fast-growing isolate from the root nodules of Vavilovia formosa.</title>
        <authorList>
            <person name="Kimeklis A."/>
            <person name="Safronova V."/>
            <person name="Belimov A."/>
            <person name="Andronov E."/>
        </authorList>
    </citation>
    <scope>NUCLEOTIDE SEQUENCE [LARGE SCALE GENOMIC DNA]</scope>
    <source>
        <strain evidence="2">Vaf-46</strain>
    </source>
</reference>
<protein>
    <submittedName>
        <fullName evidence="2">Uncharacterized protein</fullName>
    </submittedName>
</protein>
<feature type="region of interest" description="Disordered" evidence="1">
    <location>
        <begin position="16"/>
        <end position="38"/>
    </location>
</feature>